<sequence>MAITDQVVDIKYRKGKSIALEASGTLQVSYRTRYQKGHRDLDGALHLDVDIRTFSEPLFSLQVPTQLLSLPAYHHAYLLQEVSNTLAMHLDVDPQINYFVALHIASQATDLLTKAHPFGYSIAAEVELIDIEKLGADNDDDEDGEDFGTCSVCLEDFSSTVGSTIVRTDCAHFYHESCILPWLMRQNTCPTCRSQICE</sequence>
<dbReference type="EMBL" id="LRBV02000011">
    <property type="status" value="NOT_ANNOTATED_CDS"/>
    <property type="molecule type" value="Genomic_DNA"/>
</dbReference>
<evidence type="ECO:0000256" key="1">
    <source>
        <dbReference type="ARBA" id="ARBA00022723"/>
    </source>
</evidence>
<reference evidence="6" key="2">
    <citation type="submission" date="2021-01" db="UniProtKB">
        <authorList>
            <consortium name="EnsemblPlants"/>
        </authorList>
    </citation>
    <scope>IDENTIFICATION</scope>
</reference>
<dbReference type="KEGG" id="qlo:115966964"/>
<evidence type="ECO:0000313" key="7">
    <source>
        <dbReference type="Proteomes" id="UP000594261"/>
    </source>
</evidence>
<dbReference type="RefSeq" id="XP_030941945.1">
    <property type="nucleotide sequence ID" value="XM_031086085.1"/>
</dbReference>
<dbReference type="InterPro" id="IPR013083">
    <property type="entry name" value="Znf_RING/FYVE/PHD"/>
</dbReference>
<proteinExistence type="predicted"/>
<dbReference type="AlphaFoldDB" id="A0A7N2MYQ8"/>
<dbReference type="OrthoDB" id="4348522at2759"/>
<dbReference type="Gramene" id="QL11p045313:mrna">
    <property type="protein sequence ID" value="QL11p045313:mrna:CDS:1"/>
    <property type="gene ID" value="QL11p045313"/>
</dbReference>
<dbReference type="InParanoid" id="A0A7N2MYQ8"/>
<gene>
    <name evidence="6" type="primary">LOC115966964</name>
</gene>
<dbReference type="PANTHER" id="PTHR45931">
    <property type="entry name" value="SI:CH211-59O9.10"/>
    <property type="match status" value="1"/>
</dbReference>
<reference evidence="6 7" key="1">
    <citation type="journal article" date="2016" name="G3 (Bethesda)">
        <title>First Draft Assembly and Annotation of the Genome of a California Endemic Oak Quercus lobata Nee (Fagaceae).</title>
        <authorList>
            <person name="Sork V.L."/>
            <person name="Fitz-Gibbon S.T."/>
            <person name="Puiu D."/>
            <person name="Crepeau M."/>
            <person name="Gugger P.F."/>
            <person name="Sherman R."/>
            <person name="Stevens K."/>
            <person name="Langley C.H."/>
            <person name="Pellegrini M."/>
            <person name="Salzberg S.L."/>
        </authorList>
    </citation>
    <scope>NUCLEOTIDE SEQUENCE [LARGE SCALE GENOMIC DNA]</scope>
    <source>
        <strain evidence="6 7">cv. SW786</strain>
    </source>
</reference>
<keyword evidence="3" id="KW-0862">Zinc</keyword>
<evidence type="ECO:0000259" key="5">
    <source>
        <dbReference type="PROSITE" id="PS50089"/>
    </source>
</evidence>
<dbReference type="PROSITE" id="PS50089">
    <property type="entry name" value="ZF_RING_2"/>
    <property type="match status" value="1"/>
</dbReference>
<dbReference type="InterPro" id="IPR001841">
    <property type="entry name" value="Znf_RING"/>
</dbReference>
<accession>A0A7N2MYQ8</accession>
<keyword evidence="2 4" id="KW-0863">Zinc-finger</keyword>
<dbReference type="Pfam" id="PF13639">
    <property type="entry name" value="zf-RING_2"/>
    <property type="match status" value="1"/>
</dbReference>
<dbReference type="GO" id="GO:0008270">
    <property type="term" value="F:zinc ion binding"/>
    <property type="evidence" value="ECO:0007669"/>
    <property type="project" value="UniProtKB-KW"/>
</dbReference>
<dbReference type="Proteomes" id="UP000594261">
    <property type="component" value="Chromosome 11"/>
</dbReference>
<dbReference type="PANTHER" id="PTHR45931:SF16">
    <property type="entry name" value="RING_U-BOX SUPERFAMILY PROTEIN"/>
    <property type="match status" value="1"/>
</dbReference>
<evidence type="ECO:0000313" key="6">
    <source>
        <dbReference type="EnsemblPlants" id="QL11p045313:mrna:CDS:1"/>
    </source>
</evidence>
<dbReference type="GO" id="GO:0061630">
    <property type="term" value="F:ubiquitin protein ligase activity"/>
    <property type="evidence" value="ECO:0007669"/>
    <property type="project" value="TreeGrafter"/>
</dbReference>
<dbReference type="InterPro" id="IPR051834">
    <property type="entry name" value="RING_finger_E3_ligase"/>
</dbReference>
<keyword evidence="1" id="KW-0479">Metal-binding</keyword>
<protein>
    <recommendedName>
        <fullName evidence="5">RING-type domain-containing protein</fullName>
    </recommendedName>
</protein>
<organism evidence="6 7">
    <name type="scientific">Quercus lobata</name>
    <name type="common">Valley oak</name>
    <dbReference type="NCBI Taxonomy" id="97700"/>
    <lineage>
        <taxon>Eukaryota</taxon>
        <taxon>Viridiplantae</taxon>
        <taxon>Streptophyta</taxon>
        <taxon>Embryophyta</taxon>
        <taxon>Tracheophyta</taxon>
        <taxon>Spermatophyta</taxon>
        <taxon>Magnoliopsida</taxon>
        <taxon>eudicotyledons</taxon>
        <taxon>Gunneridae</taxon>
        <taxon>Pentapetalae</taxon>
        <taxon>rosids</taxon>
        <taxon>fabids</taxon>
        <taxon>Fagales</taxon>
        <taxon>Fagaceae</taxon>
        <taxon>Quercus</taxon>
    </lineage>
</organism>
<keyword evidence="7" id="KW-1185">Reference proteome</keyword>
<name>A0A7N2MYQ8_QUELO</name>
<dbReference type="CDD" id="cd16454">
    <property type="entry name" value="RING-H2_PA-TM-RING"/>
    <property type="match status" value="1"/>
</dbReference>
<dbReference type="SMART" id="SM00184">
    <property type="entry name" value="RING"/>
    <property type="match status" value="1"/>
</dbReference>
<feature type="domain" description="RING-type" evidence="5">
    <location>
        <begin position="150"/>
        <end position="193"/>
    </location>
</feature>
<evidence type="ECO:0000256" key="3">
    <source>
        <dbReference type="ARBA" id="ARBA00022833"/>
    </source>
</evidence>
<dbReference type="EnsemblPlants" id="QL11p045313:mrna">
    <property type="protein sequence ID" value="QL11p045313:mrna:CDS:1"/>
    <property type="gene ID" value="QL11p045313"/>
</dbReference>
<dbReference type="GO" id="GO:0006511">
    <property type="term" value="P:ubiquitin-dependent protein catabolic process"/>
    <property type="evidence" value="ECO:0007669"/>
    <property type="project" value="TreeGrafter"/>
</dbReference>
<evidence type="ECO:0000256" key="2">
    <source>
        <dbReference type="ARBA" id="ARBA00022771"/>
    </source>
</evidence>
<evidence type="ECO:0000256" key="4">
    <source>
        <dbReference type="PROSITE-ProRule" id="PRU00175"/>
    </source>
</evidence>
<dbReference type="GeneID" id="115966964"/>
<dbReference type="GO" id="GO:0005634">
    <property type="term" value="C:nucleus"/>
    <property type="evidence" value="ECO:0007669"/>
    <property type="project" value="TreeGrafter"/>
</dbReference>
<dbReference type="SUPFAM" id="SSF57850">
    <property type="entry name" value="RING/U-box"/>
    <property type="match status" value="1"/>
</dbReference>
<dbReference type="Gene3D" id="3.30.40.10">
    <property type="entry name" value="Zinc/RING finger domain, C3HC4 (zinc finger)"/>
    <property type="match status" value="1"/>
</dbReference>